<evidence type="ECO:0000256" key="1">
    <source>
        <dbReference type="ARBA" id="ARBA00022490"/>
    </source>
</evidence>
<proteinExistence type="predicted"/>
<protein>
    <submittedName>
        <fullName evidence="7">MPN domain-containing protein</fullName>
    </submittedName>
</protein>
<keyword evidence="1" id="KW-0963">Cytoplasm</keyword>
<feature type="domain" description="MPN" evidence="4">
    <location>
        <begin position="7"/>
        <end position="143"/>
    </location>
</feature>
<dbReference type="Pfam" id="PF01398">
    <property type="entry name" value="JAB"/>
    <property type="match status" value="1"/>
</dbReference>
<dbReference type="AlphaFoldDB" id="A0A0R3W7T6"/>
<dbReference type="PANTHER" id="PTHR10540:SF6">
    <property type="entry name" value="EUKARYOTIC TRANSLATION INITIATION FACTOR 3 SUBUNIT F"/>
    <property type="match status" value="1"/>
</dbReference>
<keyword evidence="2" id="KW-0396">Initiation factor</keyword>
<accession>A0A0R3W7T6</accession>
<dbReference type="WBParaSite" id="TASK_0000636501-mRNA-1">
    <property type="protein sequence ID" value="TASK_0000636501-mRNA-1"/>
    <property type="gene ID" value="TASK_0000636501"/>
</dbReference>
<evidence type="ECO:0000313" key="6">
    <source>
        <dbReference type="Proteomes" id="UP000282613"/>
    </source>
</evidence>
<keyword evidence="6" id="KW-1185">Reference proteome</keyword>
<dbReference type="Proteomes" id="UP000282613">
    <property type="component" value="Unassembled WGS sequence"/>
</dbReference>
<evidence type="ECO:0000256" key="3">
    <source>
        <dbReference type="ARBA" id="ARBA00022917"/>
    </source>
</evidence>
<dbReference type="Pfam" id="PF13012">
    <property type="entry name" value="MitMem_reg"/>
    <property type="match status" value="1"/>
</dbReference>
<dbReference type="GO" id="GO:0031369">
    <property type="term" value="F:translation initiation factor binding"/>
    <property type="evidence" value="ECO:0007669"/>
    <property type="project" value="InterPro"/>
</dbReference>
<keyword evidence="3" id="KW-0648">Protein biosynthesis</keyword>
<reference evidence="5 6" key="2">
    <citation type="submission" date="2018-11" db="EMBL/GenBank/DDBJ databases">
        <authorList>
            <consortium name="Pathogen Informatics"/>
        </authorList>
    </citation>
    <scope>NUCLEOTIDE SEQUENCE [LARGE SCALE GENOMIC DNA]</scope>
</reference>
<dbReference type="InterPro" id="IPR037518">
    <property type="entry name" value="MPN"/>
</dbReference>
<dbReference type="GO" id="GO:0008237">
    <property type="term" value="F:metallopeptidase activity"/>
    <property type="evidence" value="ECO:0007669"/>
    <property type="project" value="InterPro"/>
</dbReference>
<dbReference type="PANTHER" id="PTHR10540">
    <property type="entry name" value="EUKARYOTIC TRANSLATION INITIATION FACTOR 3 SUBUNIT F-RELATED"/>
    <property type="match status" value="1"/>
</dbReference>
<evidence type="ECO:0000313" key="5">
    <source>
        <dbReference type="EMBL" id="VDK36562.1"/>
    </source>
</evidence>
<dbReference type="Gene3D" id="3.40.140.10">
    <property type="entry name" value="Cytidine Deaminase, domain 2"/>
    <property type="match status" value="1"/>
</dbReference>
<gene>
    <name evidence="5" type="ORF">TASK_LOCUS6366</name>
</gene>
<evidence type="ECO:0000313" key="7">
    <source>
        <dbReference type="WBParaSite" id="TASK_0000636501-mRNA-1"/>
    </source>
</evidence>
<sequence length="277" mass="31128">MEDVAKVHVHPVVLLSIIDSYERRNEDAQNVVGTLLGTFEKGIIEVSHSFPVPHKESKTDVSMDLEFGRAMLNLERKALMQVNRNLRPVGWYATGSEVTESSLLIHQDYYMKHVKNPIFLLVNPNLEIGKKMSIQAFQSRTIGIPDGTMGTMFLSLEVNLEFFDTERCAVDMMVADSLAKENQLSEAADDLSYLYELTGRLLSMLERVNKKVEAFANGEQPADSELGMAIARLIFSTPKLDSDNVEDLISSSFKDLLMVTYLTNLIRSHTKLLSLAH</sequence>
<evidence type="ECO:0000256" key="2">
    <source>
        <dbReference type="ARBA" id="ARBA00022540"/>
    </source>
</evidence>
<dbReference type="InterPro" id="IPR027531">
    <property type="entry name" value="eIF3f"/>
</dbReference>
<dbReference type="GO" id="GO:0003743">
    <property type="term" value="F:translation initiation factor activity"/>
    <property type="evidence" value="ECO:0007669"/>
    <property type="project" value="UniProtKB-KW"/>
</dbReference>
<dbReference type="InterPro" id="IPR024969">
    <property type="entry name" value="EIF3F/CSN6-like_C"/>
</dbReference>
<dbReference type="OrthoDB" id="25498at2759"/>
<dbReference type="InterPro" id="IPR000555">
    <property type="entry name" value="JAMM/MPN+_dom"/>
</dbReference>
<evidence type="ECO:0000259" key="4">
    <source>
        <dbReference type="PROSITE" id="PS50249"/>
    </source>
</evidence>
<organism evidence="7">
    <name type="scientific">Taenia asiatica</name>
    <name type="common">Asian tapeworm</name>
    <dbReference type="NCBI Taxonomy" id="60517"/>
    <lineage>
        <taxon>Eukaryota</taxon>
        <taxon>Metazoa</taxon>
        <taxon>Spiralia</taxon>
        <taxon>Lophotrochozoa</taxon>
        <taxon>Platyhelminthes</taxon>
        <taxon>Cestoda</taxon>
        <taxon>Eucestoda</taxon>
        <taxon>Cyclophyllidea</taxon>
        <taxon>Taeniidae</taxon>
        <taxon>Taenia</taxon>
    </lineage>
</organism>
<dbReference type="CDD" id="cd08064">
    <property type="entry name" value="MPN_eIF3f"/>
    <property type="match status" value="1"/>
</dbReference>
<dbReference type="SMART" id="SM00232">
    <property type="entry name" value="JAB_MPN"/>
    <property type="match status" value="1"/>
</dbReference>
<dbReference type="GO" id="GO:0071541">
    <property type="term" value="C:eukaryotic translation initiation factor 3 complex, eIF3m"/>
    <property type="evidence" value="ECO:0007669"/>
    <property type="project" value="TreeGrafter"/>
</dbReference>
<reference evidence="7" key="1">
    <citation type="submission" date="2017-02" db="UniProtKB">
        <authorList>
            <consortium name="WormBaseParasite"/>
        </authorList>
    </citation>
    <scope>IDENTIFICATION</scope>
</reference>
<dbReference type="STRING" id="60517.A0A0R3W7T6"/>
<dbReference type="EMBL" id="UYRS01018493">
    <property type="protein sequence ID" value="VDK36562.1"/>
    <property type="molecule type" value="Genomic_DNA"/>
</dbReference>
<name>A0A0R3W7T6_TAEAS</name>
<dbReference type="PROSITE" id="PS50249">
    <property type="entry name" value="MPN"/>
    <property type="match status" value="1"/>
</dbReference>